<feature type="transmembrane region" description="Helical" evidence="10">
    <location>
        <begin position="226"/>
        <end position="243"/>
    </location>
</feature>
<dbReference type="Pfam" id="PF00196">
    <property type="entry name" value="GerE"/>
    <property type="match status" value="1"/>
</dbReference>
<dbReference type="InterPro" id="IPR016032">
    <property type="entry name" value="Sig_transdc_resp-reg_C-effctor"/>
</dbReference>
<evidence type="ECO:0000256" key="9">
    <source>
        <dbReference type="ARBA" id="ARBA00023136"/>
    </source>
</evidence>
<feature type="transmembrane region" description="Helical" evidence="10">
    <location>
        <begin position="95"/>
        <end position="113"/>
    </location>
</feature>
<dbReference type="Proteomes" id="UP000254765">
    <property type="component" value="Unassembled WGS sequence"/>
</dbReference>
<keyword evidence="3 12" id="KW-0808">Transferase</keyword>
<keyword evidence="5 12" id="KW-0418">Kinase</keyword>
<evidence type="ECO:0000256" key="8">
    <source>
        <dbReference type="ARBA" id="ARBA00023125"/>
    </source>
</evidence>
<dbReference type="SUPFAM" id="SSF55874">
    <property type="entry name" value="ATPase domain of HSP90 chaperone/DNA topoisomerase II/histidine kinase"/>
    <property type="match status" value="1"/>
</dbReference>
<keyword evidence="2" id="KW-1003">Cell membrane</keyword>
<dbReference type="GO" id="GO:0003677">
    <property type="term" value="F:DNA binding"/>
    <property type="evidence" value="ECO:0007669"/>
    <property type="project" value="UniProtKB-KW"/>
</dbReference>
<evidence type="ECO:0000256" key="7">
    <source>
        <dbReference type="ARBA" id="ARBA00023012"/>
    </source>
</evidence>
<dbReference type="EC" id="2.7.13.3" evidence="12"/>
<dbReference type="GO" id="GO:0046983">
    <property type="term" value="F:protein dimerization activity"/>
    <property type="evidence" value="ECO:0007669"/>
    <property type="project" value="InterPro"/>
</dbReference>
<dbReference type="PROSITE" id="PS50043">
    <property type="entry name" value="HTH_LUXR_2"/>
    <property type="match status" value="1"/>
</dbReference>
<gene>
    <name evidence="12" type="primary">nreB_1</name>
    <name evidence="12" type="ORF">NCTC10211_00966</name>
</gene>
<dbReference type="InterPro" id="IPR000792">
    <property type="entry name" value="Tscrpt_reg_LuxR_C"/>
</dbReference>
<dbReference type="InterPro" id="IPR011712">
    <property type="entry name" value="Sig_transdc_His_kin_sub3_dim/P"/>
</dbReference>
<sequence length="555" mass="61055">MREIAAALGLSPKTVHVHRANLFAKLGHQQQRRAGQTDAEPVTQRLITQLALFFIYAASAFCLWGIGTALIDPPWQALLLFPFGLRMGILLQSPYRFWPGILLADLLLMALLADQFGYGPALWASVAVLVLTVLLSLLASPWLLRHQQSDSEWRWPLLQGAVVAIAALLQALVWQLVSGEGARALLLGLTGGFTIAPTCLLLWHYLARQIWVPLEPGLIHKPVELRLGHLASYLLLFAFSIWLQQQVNAAELRRFAPFCLAIPIVFMSYRYGWQGALLATLLNGVALMVNEPPQPESHRDLLLSLLAQSLTGLLLGAGIQRQRELNQQLRLRLAENRQLARALVTAEEQTRREVARELHDEVGQTITVIRTQASIVKRLAPEPAVIGCADTIDALALRVYDGVHDVLTQLWPAALNNLPLSAAVAAMLRESLPQDASLVSSLQWQVPDELLDETLKITLYRVCQEGVTNVCRHAGASRLELDARLQPRKGAAPQIALTIRDNGVGFDAENHQPGYGLRGMQERISALGGSLRFTAERGACLSVILPTVSPAQTQN</sequence>
<proteinExistence type="predicted"/>
<evidence type="ECO:0000313" key="12">
    <source>
        <dbReference type="EMBL" id="SUI41376.1"/>
    </source>
</evidence>
<dbReference type="Gene3D" id="1.10.10.10">
    <property type="entry name" value="Winged helix-like DNA-binding domain superfamily/Winged helix DNA-binding domain"/>
    <property type="match status" value="1"/>
</dbReference>
<dbReference type="Pfam" id="PF05231">
    <property type="entry name" value="MASE1"/>
    <property type="match status" value="1"/>
</dbReference>
<dbReference type="InterPro" id="IPR050482">
    <property type="entry name" value="Sensor_HK_TwoCompSys"/>
</dbReference>
<evidence type="ECO:0000256" key="10">
    <source>
        <dbReference type="SAM" id="Phobius"/>
    </source>
</evidence>
<dbReference type="AlphaFoldDB" id="A0A379Y690"/>
<evidence type="ECO:0000256" key="3">
    <source>
        <dbReference type="ARBA" id="ARBA00022679"/>
    </source>
</evidence>
<keyword evidence="4 10" id="KW-0812">Transmembrane</keyword>
<evidence type="ECO:0000256" key="6">
    <source>
        <dbReference type="ARBA" id="ARBA00022989"/>
    </source>
</evidence>
<feature type="transmembrane region" description="Helical" evidence="10">
    <location>
        <begin position="50"/>
        <end position="71"/>
    </location>
</feature>
<dbReference type="InterPro" id="IPR036890">
    <property type="entry name" value="HATPase_C_sf"/>
</dbReference>
<evidence type="ECO:0000256" key="2">
    <source>
        <dbReference type="ARBA" id="ARBA00022475"/>
    </source>
</evidence>
<feature type="transmembrane region" description="Helical" evidence="10">
    <location>
        <begin position="184"/>
        <end position="206"/>
    </location>
</feature>
<feature type="transmembrane region" description="Helical" evidence="10">
    <location>
        <begin position="156"/>
        <end position="177"/>
    </location>
</feature>
<evidence type="ECO:0000256" key="5">
    <source>
        <dbReference type="ARBA" id="ARBA00022777"/>
    </source>
</evidence>
<feature type="transmembrane region" description="Helical" evidence="10">
    <location>
        <begin position="255"/>
        <end position="273"/>
    </location>
</feature>
<evidence type="ECO:0000256" key="4">
    <source>
        <dbReference type="ARBA" id="ARBA00022692"/>
    </source>
</evidence>
<dbReference type="Pfam" id="PF02518">
    <property type="entry name" value="HATPase_c"/>
    <property type="match status" value="1"/>
</dbReference>
<dbReference type="EMBL" id="UGYK01000002">
    <property type="protein sequence ID" value="SUI41376.1"/>
    <property type="molecule type" value="Genomic_DNA"/>
</dbReference>
<keyword evidence="8" id="KW-0238">DNA-binding</keyword>
<dbReference type="InterPro" id="IPR007895">
    <property type="entry name" value="MASE1"/>
</dbReference>
<dbReference type="GO" id="GO:0005886">
    <property type="term" value="C:plasma membrane"/>
    <property type="evidence" value="ECO:0007669"/>
    <property type="project" value="UniProtKB-SubCell"/>
</dbReference>
<reference evidence="12 13" key="1">
    <citation type="submission" date="2018-06" db="EMBL/GenBank/DDBJ databases">
        <authorList>
            <consortium name="Pathogen Informatics"/>
            <person name="Doyle S."/>
        </authorList>
    </citation>
    <scope>NUCLEOTIDE SEQUENCE [LARGE SCALE GENOMIC DNA]</scope>
    <source>
        <strain evidence="12 13">NCTC10211</strain>
    </source>
</reference>
<keyword evidence="7" id="KW-0902">Two-component regulatory system</keyword>
<evidence type="ECO:0000313" key="13">
    <source>
        <dbReference type="Proteomes" id="UP000254765"/>
    </source>
</evidence>
<protein>
    <submittedName>
        <fullName evidence="12">Oxygen sensor histidine kinase nreB</fullName>
        <ecNumber evidence="12">2.7.13.3</ecNumber>
    </submittedName>
</protein>
<name>A0A379Y690_SERMA</name>
<dbReference type="PANTHER" id="PTHR24421:SF58">
    <property type="entry name" value="SIGNAL TRANSDUCTION HISTIDINE-PROTEIN KINASE_PHOSPHATASE UHPB"/>
    <property type="match status" value="1"/>
</dbReference>
<dbReference type="GO" id="GO:0006355">
    <property type="term" value="P:regulation of DNA-templated transcription"/>
    <property type="evidence" value="ECO:0007669"/>
    <property type="project" value="InterPro"/>
</dbReference>
<feature type="domain" description="HTH luxR-type" evidence="11">
    <location>
        <begin position="1"/>
        <end position="38"/>
    </location>
</feature>
<keyword evidence="9 10" id="KW-0472">Membrane</keyword>
<dbReference type="NCBIfam" id="NF008649">
    <property type="entry name" value="PRK11644.1"/>
    <property type="match status" value="1"/>
</dbReference>
<accession>A0A379Y690</accession>
<dbReference type="SMART" id="SM00387">
    <property type="entry name" value="HATPase_c"/>
    <property type="match status" value="1"/>
</dbReference>
<evidence type="ECO:0000259" key="11">
    <source>
        <dbReference type="PROSITE" id="PS50043"/>
    </source>
</evidence>
<dbReference type="Pfam" id="PF07730">
    <property type="entry name" value="HisKA_3"/>
    <property type="match status" value="1"/>
</dbReference>
<organism evidence="12 13">
    <name type="scientific">Serratia marcescens</name>
    <dbReference type="NCBI Taxonomy" id="615"/>
    <lineage>
        <taxon>Bacteria</taxon>
        <taxon>Pseudomonadati</taxon>
        <taxon>Pseudomonadota</taxon>
        <taxon>Gammaproteobacteria</taxon>
        <taxon>Enterobacterales</taxon>
        <taxon>Yersiniaceae</taxon>
        <taxon>Serratia</taxon>
    </lineage>
</organism>
<dbReference type="InterPro" id="IPR036388">
    <property type="entry name" value="WH-like_DNA-bd_sf"/>
</dbReference>
<evidence type="ECO:0000256" key="1">
    <source>
        <dbReference type="ARBA" id="ARBA00004651"/>
    </source>
</evidence>
<dbReference type="CDD" id="cd16917">
    <property type="entry name" value="HATPase_UhpB-NarQ-NarX-like"/>
    <property type="match status" value="1"/>
</dbReference>
<dbReference type="SUPFAM" id="SSF46894">
    <property type="entry name" value="C-terminal effector domain of the bipartite response regulators"/>
    <property type="match status" value="1"/>
</dbReference>
<dbReference type="Gene3D" id="1.20.5.1930">
    <property type="match status" value="1"/>
</dbReference>
<dbReference type="PANTHER" id="PTHR24421">
    <property type="entry name" value="NITRATE/NITRITE SENSOR PROTEIN NARX-RELATED"/>
    <property type="match status" value="1"/>
</dbReference>
<dbReference type="Gene3D" id="3.30.565.10">
    <property type="entry name" value="Histidine kinase-like ATPase, C-terminal domain"/>
    <property type="match status" value="1"/>
</dbReference>
<keyword evidence="6 10" id="KW-1133">Transmembrane helix</keyword>
<feature type="transmembrane region" description="Helical" evidence="10">
    <location>
        <begin position="120"/>
        <end position="144"/>
    </location>
</feature>
<dbReference type="GO" id="GO:0000155">
    <property type="term" value="F:phosphorelay sensor kinase activity"/>
    <property type="evidence" value="ECO:0007669"/>
    <property type="project" value="InterPro"/>
</dbReference>
<dbReference type="InterPro" id="IPR003594">
    <property type="entry name" value="HATPase_dom"/>
</dbReference>
<comment type="subcellular location">
    <subcellularLocation>
        <location evidence="1">Cell membrane</location>
        <topology evidence="1">Multi-pass membrane protein</topology>
    </subcellularLocation>
</comment>